<gene>
    <name evidence="1" type="ORF">WN50_21660</name>
</gene>
<dbReference type="Proteomes" id="UP000033607">
    <property type="component" value="Unassembled WGS sequence"/>
</dbReference>
<organism evidence="1 2">
    <name type="scientific">Limnoraphis robusta CS-951</name>
    <dbReference type="NCBI Taxonomy" id="1637645"/>
    <lineage>
        <taxon>Bacteria</taxon>
        <taxon>Bacillati</taxon>
        <taxon>Cyanobacteriota</taxon>
        <taxon>Cyanophyceae</taxon>
        <taxon>Oscillatoriophycideae</taxon>
        <taxon>Oscillatoriales</taxon>
        <taxon>Sirenicapillariaceae</taxon>
        <taxon>Limnoraphis</taxon>
    </lineage>
</organism>
<dbReference type="EMBL" id="LATL02000305">
    <property type="protein sequence ID" value="KKD36091.1"/>
    <property type="molecule type" value="Genomic_DNA"/>
</dbReference>
<dbReference type="RefSeq" id="WP_046280669.1">
    <property type="nucleotide sequence ID" value="NZ_LATL02000305.1"/>
</dbReference>
<evidence type="ECO:0000313" key="1">
    <source>
        <dbReference type="EMBL" id="KKD36091.1"/>
    </source>
</evidence>
<comment type="caution">
    <text evidence="1">The sequence shown here is derived from an EMBL/GenBank/DDBJ whole genome shotgun (WGS) entry which is preliminary data.</text>
</comment>
<evidence type="ECO:0008006" key="3">
    <source>
        <dbReference type="Google" id="ProtNLM"/>
    </source>
</evidence>
<proteinExistence type="predicted"/>
<protein>
    <recommendedName>
        <fullName evidence="3">Glycosyltransferase</fullName>
    </recommendedName>
</protein>
<reference evidence="1 2" key="1">
    <citation type="submission" date="2015-06" db="EMBL/GenBank/DDBJ databases">
        <title>Draft genome assembly of filamentous brackish cyanobacterium Limnoraphis robusta strain CS-951.</title>
        <authorList>
            <person name="Willis A."/>
            <person name="Parks M."/>
            <person name="Burford M.A."/>
        </authorList>
    </citation>
    <scope>NUCLEOTIDE SEQUENCE [LARGE SCALE GENOMIC DNA]</scope>
    <source>
        <strain evidence="1 2">CS-951</strain>
    </source>
</reference>
<evidence type="ECO:0000313" key="2">
    <source>
        <dbReference type="Proteomes" id="UP000033607"/>
    </source>
</evidence>
<dbReference type="PATRIC" id="fig|1637645.4.peg.5995"/>
<accession>A0A0F5YAY3</accession>
<dbReference type="OrthoDB" id="5472311at2"/>
<sequence length="345" mass="40190">MSVPISFYIPEDDWPQTIPDCVDTNWQIFLRGPYNWTLQTYVRLRSEDFPCQLIKTLPDEGIVLTHREYLPDSLKPKPKQLLVCLQADQMPHPYAQLHVVQNHLQVMNQSKLLGESSYIPHWPQPGLIPRDPSRGDRFENLAYFGVEKQLVPELRRPSWEKQLQELGLHNYKVSTDISAQGYRWNDYSEVDAVLAIRSFTRQQYIRKPATKLYGAWHAGVPAILGYESAYQAERKSELDYIEVTSLAEVIAALKRLRDHKTFRQAVVENCRVRAQETTPSALIQTWRDFIINKAIPAYEQWCSTSPQAQEAFFRSHYIDYINTKVERVTQEVKRKGTRLLNKLGK</sequence>
<name>A0A0F5YAY3_9CYAN</name>
<dbReference type="AlphaFoldDB" id="A0A0F5YAY3"/>